<dbReference type="InterPro" id="IPR011004">
    <property type="entry name" value="Trimer_LpxA-like_sf"/>
</dbReference>
<dbReference type="InterPro" id="IPR045851">
    <property type="entry name" value="AMP-bd_C_sf"/>
</dbReference>
<dbReference type="PROSITE" id="PS00012">
    <property type="entry name" value="PHOSPHOPANTETHEINE"/>
    <property type="match status" value="1"/>
</dbReference>
<name>A0A8S8XHY3_9PROT</name>
<accession>A0A8S8XHY3</accession>
<feature type="region of interest" description="Disordered" evidence="3">
    <location>
        <begin position="507"/>
        <end position="527"/>
    </location>
</feature>
<dbReference type="InterPro" id="IPR000873">
    <property type="entry name" value="AMP-dep_synth/lig_dom"/>
</dbReference>
<keyword evidence="4" id="KW-1133">Transmembrane helix</keyword>
<dbReference type="SUPFAM" id="SSF47336">
    <property type="entry name" value="ACP-like"/>
    <property type="match status" value="1"/>
</dbReference>
<dbReference type="InterPro" id="IPR036736">
    <property type="entry name" value="ACP-like_sf"/>
</dbReference>
<evidence type="ECO:0000259" key="5">
    <source>
        <dbReference type="PROSITE" id="PS50075"/>
    </source>
</evidence>
<reference evidence="6" key="1">
    <citation type="submission" date="2021-02" db="EMBL/GenBank/DDBJ databases">
        <title>Genome sequence of Rhodospirillales sp. strain TMPK1 isolated from soil.</title>
        <authorList>
            <person name="Nakai R."/>
            <person name="Kusada H."/>
            <person name="Tamaki H."/>
        </authorList>
    </citation>
    <scope>NUCLEOTIDE SEQUENCE</scope>
    <source>
        <strain evidence="6">TMPK1</strain>
    </source>
</reference>
<dbReference type="PANTHER" id="PTHR45527">
    <property type="entry name" value="NONRIBOSOMAL PEPTIDE SYNTHETASE"/>
    <property type="match status" value="1"/>
</dbReference>
<gene>
    <name evidence="6" type="ORF">TMPK1_38780</name>
</gene>
<keyword evidence="2" id="KW-0597">Phosphoprotein</keyword>
<keyword evidence="1" id="KW-0596">Phosphopantetheine</keyword>
<dbReference type="InterPro" id="IPR006162">
    <property type="entry name" value="Ppantetheine_attach_site"/>
</dbReference>
<dbReference type="GO" id="GO:0044550">
    <property type="term" value="P:secondary metabolite biosynthetic process"/>
    <property type="evidence" value="ECO:0007669"/>
    <property type="project" value="TreeGrafter"/>
</dbReference>
<dbReference type="NCBIfam" id="TIGR01733">
    <property type="entry name" value="AA-adenyl-dom"/>
    <property type="match status" value="1"/>
</dbReference>
<evidence type="ECO:0000313" key="7">
    <source>
        <dbReference type="Proteomes" id="UP000681075"/>
    </source>
</evidence>
<dbReference type="SUPFAM" id="SSF51161">
    <property type="entry name" value="Trimeric LpxA-like enzymes"/>
    <property type="match status" value="3"/>
</dbReference>
<evidence type="ECO:0000313" key="6">
    <source>
        <dbReference type="EMBL" id="GIL41641.1"/>
    </source>
</evidence>
<dbReference type="SUPFAM" id="SSF56801">
    <property type="entry name" value="Acetyl-CoA synthetase-like"/>
    <property type="match status" value="1"/>
</dbReference>
<dbReference type="Pfam" id="PF00501">
    <property type="entry name" value="AMP-binding"/>
    <property type="match status" value="1"/>
</dbReference>
<sequence>MQITQSFRAARLDGPVAPELLAPARLHDLFTATVAAHGDRIAVETDEKSWTYAELSAHANRLARHLRAQGIGRGDAVALLLDRTPLAYVAILGTLLAGAAYVPLDPGFPRARIAAILEDSNAKLLLATSDLDLGAPFAVPTLDLDKIAHMLHALDASALPPDATHDAGPRDLAYIIFTSGSTGRPKGVAVEHMSVVHYVRAASRLYAMRQDDRVYQGFTLAFDAAVEEVWCAFANGATLLQAPAVVARSGPDLGPWLASHRATVLSTVPTLAALLDPNLPSLRLLILGGEACPPEVARRWLTNGRRVLNTYGPTEATVIITAQEIVADRKLTIGTPLPNHSAYVLDDAMQPRLPGTEGELWVGGPQLARGYLGIGVDQTRFTANPDPDHQAPQRLYRTGDRVRVENGEILFLGRVDDQVKIRGYRVELGEIENALADVEGVRALAVSAHTEHDGSIELVAHVVPAAGFETSIGQDLVAWARGKLPAYMVPAFVETVSDLPRLPSGKIDRKRLPAPTTPRVSSARPFAEPTNDRERIIAAAFAKRFGRETVSVDDDFFQDLGGHSLLAAGVVSDLRGTPDFAHLGVADLYTYPTVRVLAAAITAPPIETEHVAAAPASRVPLWRWALFSAGQMIGVYALYLLVAAQYILPVATIVYDPDSTFGELQFIVGLTLLSMSVYYPGLILASVPLKWLIIGRIKPGDYDAYGLYAFRFWLVRRLLTMAPVRFLVHSPLLNTYYRLLGAKIGNGVVLGTDAIMAPDLLTIDARTTIGKDAQMLGYQIVRGRLRIGPIRVGARSYVGTNSVLAPDVVLGDDVLIADQSLVPRGSHLQSSTLWAGSPVQPASTVDPLLGAVRERALAEDAHPATGAFVRVFQAVWAFVIVLVPLAAAIPGFTLFLQAWNDSLLLSLVVAPIAAAVFLGLLLVLVTLIKRLLLPRLVAGLYRRTSSVYVRHWAAQRLIDLAMEFLRPFTGTLYFPWVLRLFGGKIGKGAECSSDAPLSIDLLTVGPDAFIADASTVGAPKRFGDWVGFAPTTIGARAFIGNSALVRAGTEVGDDALLAVMSAPPPGVTRLEPGSAWLGCPAMRLPGREIVQGIDATRTYHPPKRLVLARYAIEFFRATLPFGLQIVTLFAIIAALNDLYEENDLWQLILLAPFAVAGYALVATGFVIAVKWVVIGAYKPKTVPLWSAWVWTSELVTGLYETIVVPLLLDIVLGTPIAPLVLRAFGTKIGKRVWLETSFITEFDLVEIGDEAEIGQDTDLQTHLFEDRVMKMGYVRIGPGCSVGRSATVLYDTEMEAGSRLGDLSLLMKGERLAAGTSWVGAPARRSAT</sequence>
<dbReference type="InterPro" id="IPR025110">
    <property type="entry name" value="AMP-bd_C"/>
</dbReference>
<feature type="transmembrane region" description="Helical" evidence="4">
    <location>
        <begin position="633"/>
        <end position="655"/>
    </location>
</feature>
<evidence type="ECO:0000256" key="3">
    <source>
        <dbReference type="SAM" id="MobiDB-lite"/>
    </source>
</evidence>
<dbReference type="PROSITE" id="PS00455">
    <property type="entry name" value="AMP_BINDING"/>
    <property type="match status" value="1"/>
</dbReference>
<dbReference type="NCBIfam" id="TIGR02353">
    <property type="entry name" value="NRPS_term_dom"/>
    <property type="match status" value="1"/>
</dbReference>
<dbReference type="Pfam" id="PF13193">
    <property type="entry name" value="AMP-binding_C"/>
    <property type="match status" value="1"/>
</dbReference>
<dbReference type="InterPro" id="IPR010071">
    <property type="entry name" value="AA_adenyl_dom"/>
</dbReference>
<dbReference type="Gene3D" id="2.160.10.10">
    <property type="entry name" value="Hexapeptide repeat proteins"/>
    <property type="match status" value="3"/>
</dbReference>
<feature type="transmembrane region" description="Helical" evidence="4">
    <location>
        <begin position="1114"/>
        <end position="1135"/>
    </location>
</feature>
<dbReference type="EMBL" id="BOPV01000001">
    <property type="protein sequence ID" value="GIL41641.1"/>
    <property type="molecule type" value="Genomic_DNA"/>
</dbReference>
<dbReference type="Proteomes" id="UP000681075">
    <property type="component" value="Unassembled WGS sequence"/>
</dbReference>
<evidence type="ECO:0000256" key="4">
    <source>
        <dbReference type="SAM" id="Phobius"/>
    </source>
</evidence>
<dbReference type="Gene3D" id="3.40.50.12780">
    <property type="entry name" value="N-terminal domain of ligase-like"/>
    <property type="match status" value="1"/>
</dbReference>
<dbReference type="InterPro" id="IPR020845">
    <property type="entry name" value="AMP-binding_CS"/>
</dbReference>
<proteinExistence type="predicted"/>
<dbReference type="FunFam" id="3.40.50.980:FF:000001">
    <property type="entry name" value="Non-ribosomal peptide synthetase"/>
    <property type="match status" value="1"/>
</dbReference>
<dbReference type="RefSeq" id="WP_420245212.1">
    <property type="nucleotide sequence ID" value="NZ_BOPV01000001.1"/>
</dbReference>
<dbReference type="Gene3D" id="3.30.300.30">
    <property type="match status" value="1"/>
</dbReference>
<dbReference type="InterPro" id="IPR042099">
    <property type="entry name" value="ANL_N_sf"/>
</dbReference>
<dbReference type="InterPro" id="IPR012728">
    <property type="entry name" value="Pls/PosA_C"/>
</dbReference>
<keyword evidence="4" id="KW-0812">Transmembrane</keyword>
<feature type="transmembrane region" description="Helical" evidence="4">
    <location>
        <begin position="667"/>
        <end position="689"/>
    </location>
</feature>
<dbReference type="PANTHER" id="PTHR45527:SF1">
    <property type="entry name" value="FATTY ACID SYNTHASE"/>
    <property type="match status" value="1"/>
</dbReference>
<dbReference type="Gene3D" id="1.10.1200.10">
    <property type="entry name" value="ACP-like"/>
    <property type="match status" value="1"/>
</dbReference>
<feature type="transmembrane region" description="Helical" evidence="4">
    <location>
        <begin position="1147"/>
        <end position="1173"/>
    </location>
</feature>
<dbReference type="GO" id="GO:0031177">
    <property type="term" value="F:phosphopantetheine binding"/>
    <property type="evidence" value="ECO:0007669"/>
    <property type="project" value="TreeGrafter"/>
</dbReference>
<feature type="domain" description="Carrier" evidence="5">
    <location>
        <begin position="528"/>
        <end position="605"/>
    </location>
</feature>
<protein>
    <submittedName>
        <fullName evidence="6">Peptide synthetase</fullName>
    </submittedName>
</protein>
<organism evidence="6 7">
    <name type="scientific">Roseiterribacter gracilis</name>
    <dbReference type="NCBI Taxonomy" id="2812848"/>
    <lineage>
        <taxon>Bacteria</taxon>
        <taxon>Pseudomonadati</taxon>
        <taxon>Pseudomonadota</taxon>
        <taxon>Alphaproteobacteria</taxon>
        <taxon>Rhodospirillales</taxon>
        <taxon>Roseiterribacteraceae</taxon>
        <taxon>Roseiterribacter</taxon>
    </lineage>
</organism>
<dbReference type="GO" id="GO:0043041">
    <property type="term" value="P:amino acid activation for nonribosomal peptide biosynthetic process"/>
    <property type="evidence" value="ECO:0007669"/>
    <property type="project" value="TreeGrafter"/>
</dbReference>
<feature type="transmembrane region" description="Helical" evidence="4">
    <location>
        <begin position="903"/>
        <end position="928"/>
    </location>
</feature>
<keyword evidence="4" id="KW-0472">Membrane</keyword>
<dbReference type="InterPro" id="IPR009081">
    <property type="entry name" value="PP-bd_ACP"/>
</dbReference>
<feature type="transmembrane region" description="Helical" evidence="4">
    <location>
        <begin position="875"/>
        <end position="897"/>
    </location>
</feature>
<dbReference type="PROSITE" id="PS50075">
    <property type="entry name" value="CARRIER"/>
    <property type="match status" value="1"/>
</dbReference>
<evidence type="ECO:0000256" key="2">
    <source>
        <dbReference type="ARBA" id="ARBA00022553"/>
    </source>
</evidence>
<dbReference type="CDD" id="cd05930">
    <property type="entry name" value="A_NRPS"/>
    <property type="match status" value="1"/>
</dbReference>
<dbReference type="Pfam" id="PF00550">
    <property type="entry name" value="PP-binding"/>
    <property type="match status" value="1"/>
</dbReference>
<evidence type="ECO:0000256" key="1">
    <source>
        <dbReference type="ARBA" id="ARBA00022450"/>
    </source>
</evidence>
<dbReference type="GO" id="GO:0005737">
    <property type="term" value="C:cytoplasm"/>
    <property type="evidence" value="ECO:0007669"/>
    <property type="project" value="TreeGrafter"/>
</dbReference>
<keyword evidence="7" id="KW-1185">Reference proteome</keyword>
<comment type="caution">
    <text evidence="6">The sequence shown here is derived from an EMBL/GenBank/DDBJ whole genome shotgun (WGS) entry which is preliminary data.</text>
</comment>